<evidence type="ECO:0000256" key="2">
    <source>
        <dbReference type="SAM" id="SignalP"/>
    </source>
</evidence>
<gene>
    <name evidence="3" type="ORF">SAMN03080610_00855</name>
</gene>
<feature type="chain" id="PRO_5011568381" description="DUF2865 domain-containing protein" evidence="2">
    <location>
        <begin position="22"/>
        <end position="415"/>
    </location>
</feature>
<sequence length="415" mass="43799">MRKATRLIAASFAAVVLVAAAEPAAALTCEGLEAELARLESQAATPDPRAQEYREAWQEQAAVLQRAEDRAAAAGCLGGGFPFAPGPASRQCADMIGQMQRMRANLDRLEALSMRYDRPQDLRRADRVRELLVRRGCGIEPFMAREPAYPEPAPGIPEPNFAPSFGGSYRTLCVRRCDGYYFPISFATTAERFAQDEAACQSMCPGGDAELYYQPSGDDNPANMMSLSGEPYAALPNAFEYRKEVSAACSCRNGDSNFSIIATPRPDAAPGAQPQMSRPESLPQARPDAPDIATLRGPSAPTAAEPSEDGNDTPAAATEETVPSGPDTTAQTPSENEESAGSTASEPGNGDTNETAAKTTPTPDEDLSSSGSGKAATGKSDEATGSQSRSKVRIVGPVYWGGPKKEGVLVAPVQK</sequence>
<feature type="compositionally biased region" description="Low complexity" evidence="1">
    <location>
        <begin position="368"/>
        <end position="378"/>
    </location>
</feature>
<evidence type="ECO:0000313" key="4">
    <source>
        <dbReference type="Proteomes" id="UP000199347"/>
    </source>
</evidence>
<dbReference type="OrthoDB" id="7850882at2"/>
<accession>A0A1G5MKW5</accession>
<dbReference type="RefSeq" id="WP_139163683.1">
    <property type="nucleotide sequence ID" value="NZ_FMVW01000001.1"/>
</dbReference>
<evidence type="ECO:0000313" key="3">
    <source>
        <dbReference type="EMBL" id="SCZ25803.1"/>
    </source>
</evidence>
<dbReference type="Proteomes" id="UP000199347">
    <property type="component" value="Unassembled WGS sequence"/>
</dbReference>
<feature type="compositionally biased region" description="Polar residues" evidence="1">
    <location>
        <begin position="326"/>
        <end position="362"/>
    </location>
</feature>
<evidence type="ECO:0000256" key="1">
    <source>
        <dbReference type="SAM" id="MobiDB-lite"/>
    </source>
</evidence>
<keyword evidence="2" id="KW-0732">Signal</keyword>
<organism evidence="3 4">
    <name type="scientific">Afifella marina DSM 2698</name>
    <dbReference type="NCBI Taxonomy" id="1120955"/>
    <lineage>
        <taxon>Bacteria</taxon>
        <taxon>Pseudomonadati</taxon>
        <taxon>Pseudomonadota</taxon>
        <taxon>Alphaproteobacteria</taxon>
        <taxon>Hyphomicrobiales</taxon>
        <taxon>Afifellaceae</taxon>
        <taxon>Afifella</taxon>
    </lineage>
</organism>
<name>A0A1G5MKW5_AFIMA</name>
<dbReference type="STRING" id="1120955.SAMN03080610_00855"/>
<feature type="signal peptide" evidence="2">
    <location>
        <begin position="1"/>
        <end position="21"/>
    </location>
</feature>
<protein>
    <recommendedName>
        <fullName evidence="5">DUF2865 domain-containing protein</fullName>
    </recommendedName>
</protein>
<dbReference type="AlphaFoldDB" id="A0A1G5MKW5"/>
<feature type="region of interest" description="Disordered" evidence="1">
    <location>
        <begin position="261"/>
        <end position="415"/>
    </location>
</feature>
<evidence type="ECO:0008006" key="5">
    <source>
        <dbReference type="Google" id="ProtNLM"/>
    </source>
</evidence>
<keyword evidence="4" id="KW-1185">Reference proteome</keyword>
<dbReference type="InterPro" id="IPR021293">
    <property type="entry name" value="DUF2865"/>
</dbReference>
<proteinExistence type="predicted"/>
<dbReference type="EMBL" id="FMVW01000001">
    <property type="protein sequence ID" value="SCZ25803.1"/>
    <property type="molecule type" value="Genomic_DNA"/>
</dbReference>
<reference evidence="3 4" key="1">
    <citation type="submission" date="2016-10" db="EMBL/GenBank/DDBJ databases">
        <authorList>
            <person name="de Groot N.N."/>
        </authorList>
    </citation>
    <scope>NUCLEOTIDE SEQUENCE [LARGE SCALE GENOMIC DNA]</scope>
    <source>
        <strain evidence="3 4">DSM 2698</strain>
    </source>
</reference>
<dbReference type="Pfam" id="PF11064">
    <property type="entry name" value="DUF2865"/>
    <property type="match status" value="1"/>
</dbReference>